<reference evidence="2" key="2">
    <citation type="journal article" date="2007" name="Science">
        <title>Draft genome sequence of the sexually transmitted pathogen Trichomonas vaginalis.</title>
        <authorList>
            <person name="Carlton J.M."/>
            <person name="Hirt R.P."/>
            <person name="Silva J.C."/>
            <person name="Delcher A.L."/>
            <person name="Schatz M."/>
            <person name="Zhao Q."/>
            <person name="Wortman J.R."/>
            <person name="Bidwell S.L."/>
            <person name="Alsmark U.C.M."/>
            <person name="Besteiro S."/>
            <person name="Sicheritz-Ponten T."/>
            <person name="Noel C.J."/>
            <person name="Dacks J.B."/>
            <person name="Foster P.G."/>
            <person name="Simillion C."/>
            <person name="Van de Peer Y."/>
            <person name="Miranda-Saavedra D."/>
            <person name="Barton G.J."/>
            <person name="Westrop G.D."/>
            <person name="Mueller S."/>
            <person name="Dessi D."/>
            <person name="Fiori P.L."/>
            <person name="Ren Q."/>
            <person name="Paulsen I."/>
            <person name="Zhang H."/>
            <person name="Bastida-Corcuera F.D."/>
            <person name="Simoes-Barbosa A."/>
            <person name="Brown M.T."/>
            <person name="Hayes R.D."/>
            <person name="Mukherjee M."/>
            <person name="Okumura C.Y."/>
            <person name="Schneider R."/>
            <person name="Smith A.J."/>
            <person name="Vanacova S."/>
            <person name="Villalvazo M."/>
            <person name="Haas B.J."/>
            <person name="Pertea M."/>
            <person name="Feldblyum T.V."/>
            <person name="Utterback T.R."/>
            <person name="Shu C.L."/>
            <person name="Osoegawa K."/>
            <person name="de Jong P.J."/>
            <person name="Hrdy I."/>
            <person name="Horvathova L."/>
            <person name="Zubacova Z."/>
            <person name="Dolezal P."/>
            <person name="Malik S.B."/>
            <person name="Logsdon J.M. Jr."/>
            <person name="Henze K."/>
            <person name="Gupta A."/>
            <person name="Wang C.C."/>
            <person name="Dunne R.L."/>
            <person name="Upcroft J.A."/>
            <person name="Upcroft P."/>
            <person name="White O."/>
            <person name="Salzberg S.L."/>
            <person name="Tang P."/>
            <person name="Chiu C.-H."/>
            <person name="Lee Y.-S."/>
            <person name="Embley T.M."/>
            <person name="Coombs G.H."/>
            <person name="Mottram J.C."/>
            <person name="Tachezy J."/>
            <person name="Fraser-Liggett C.M."/>
            <person name="Johnson P.J."/>
        </authorList>
    </citation>
    <scope>NUCLEOTIDE SEQUENCE [LARGE SCALE GENOMIC DNA]</scope>
    <source>
        <strain evidence="2">G3</strain>
    </source>
</reference>
<protein>
    <submittedName>
        <fullName evidence="2">Uncharacterized protein</fullName>
    </submittedName>
</protein>
<accession>A2FEG9</accession>
<organism evidence="2 3">
    <name type="scientific">Trichomonas vaginalis (strain ATCC PRA-98 / G3)</name>
    <dbReference type="NCBI Taxonomy" id="412133"/>
    <lineage>
        <taxon>Eukaryota</taxon>
        <taxon>Metamonada</taxon>
        <taxon>Parabasalia</taxon>
        <taxon>Trichomonadida</taxon>
        <taxon>Trichomonadidae</taxon>
        <taxon>Trichomonas</taxon>
    </lineage>
</organism>
<dbReference type="RefSeq" id="XP_001309636.1">
    <property type="nucleotide sequence ID" value="XM_001309635.1"/>
</dbReference>
<dbReference type="AlphaFoldDB" id="A2FEG9"/>
<evidence type="ECO:0000313" key="2">
    <source>
        <dbReference type="EMBL" id="EAX96706.1"/>
    </source>
</evidence>
<sequence length="239" mass="28632">MEHTIFEKLVKSDTIQQAMTFVSDGDSKPGHVLSKEGVQCEQTKDVNHTIKSYFASVKKRHDDLLKLLRYVFKDPELNVEEKIMKWQSFKRLFEKDEEKVREEVFNSIDTLTYLFRIIKPGIHTNYNEAFNALKSRLLEKDKAWKLGFIVRCFVSVLAYNHPDWKTLLRQFFKLDISNYDHVCKTRIANIEKRSKYDRERVQSLEFKEKEKEKLEEETKKKEEKKKNTEERKNKQNNEG</sequence>
<dbReference type="Proteomes" id="UP000001542">
    <property type="component" value="Unassembled WGS sequence"/>
</dbReference>
<name>A2FEG9_TRIV3</name>
<dbReference type="VEuPathDB" id="TrichDB:TVAGG3_0701000"/>
<dbReference type="InParanoid" id="A2FEG9"/>
<dbReference type="VEuPathDB" id="TrichDB:TVAG_102110"/>
<evidence type="ECO:0000256" key="1">
    <source>
        <dbReference type="SAM" id="MobiDB-lite"/>
    </source>
</evidence>
<gene>
    <name evidence="2" type="ORF">TVAG_102110</name>
</gene>
<reference evidence="2" key="1">
    <citation type="submission" date="2006-10" db="EMBL/GenBank/DDBJ databases">
        <authorList>
            <person name="Amadeo P."/>
            <person name="Zhao Q."/>
            <person name="Wortman J."/>
            <person name="Fraser-Liggett C."/>
            <person name="Carlton J."/>
        </authorList>
    </citation>
    <scope>NUCLEOTIDE SEQUENCE</scope>
    <source>
        <strain evidence="2">G3</strain>
    </source>
</reference>
<proteinExistence type="predicted"/>
<dbReference type="KEGG" id="tva:4754480"/>
<dbReference type="EMBL" id="DS113747">
    <property type="protein sequence ID" value="EAX96706.1"/>
    <property type="molecule type" value="Genomic_DNA"/>
</dbReference>
<feature type="region of interest" description="Disordered" evidence="1">
    <location>
        <begin position="210"/>
        <end position="239"/>
    </location>
</feature>
<evidence type="ECO:0000313" key="3">
    <source>
        <dbReference type="Proteomes" id="UP000001542"/>
    </source>
</evidence>
<keyword evidence="3" id="KW-1185">Reference proteome</keyword>